<dbReference type="EC" id="4.6.1.1" evidence="2"/>
<dbReference type="RefSeq" id="WP_239796433.1">
    <property type="nucleotide sequence ID" value="NZ_OU912926.1"/>
</dbReference>
<proteinExistence type="predicted"/>
<dbReference type="Pfam" id="PF01928">
    <property type="entry name" value="CYTH"/>
    <property type="match status" value="1"/>
</dbReference>
<dbReference type="InterPro" id="IPR039013">
    <property type="entry name" value="YgiF"/>
</dbReference>
<dbReference type="Gene3D" id="2.40.320.10">
    <property type="entry name" value="Hypothetical Protein Pfu-838710-001"/>
    <property type="match status" value="1"/>
</dbReference>
<evidence type="ECO:0000313" key="2">
    <source>
        <dbReference type="EMBL" id="CAG9932513.1"/>
    </source>
</evidence>
<dbReference type="InterPro" id="IPR023577">
    <property type="entry name" value="CYTH_domain"/>
</dbReference>
<evidence type="ECO:0000313" key="3">
    <source>
        <dbReference type="Proteomes" id="UP000839052"/>
    </source>
</evidence>
<dbReference type="PANTHER" id="PTHR39569:SF1">
    <property type="entry name" value="INORGANIC TRIPHOSPHATASE"/>
    <property type="match status" value="1"/>
</dbReference>
<sequence>MHTEIELKLLIDSSNIPQLLQHPLLNSACKSGSQRQKLHSIYFDTPKLELMRQQIALRLRQVGGHWIQTVKGGGKVEEGLHQRSEWEVPVIGGILDLDKLSASPWHSFFTLDIQNSLIPIFVMDFWRTIWLMELPNCLIELALDEGEIQAKNKQVSICEVELELKSGAPESLFDLARELRKSIVLQPEDRSKADRGYMLYSAQAHAK</sequence>
<dbReference type="PANTHER" id="PTHR39569">
    <property type="entry name" value="INORGANIC TRIPHOSPHATASE"/>
    <property type="match status" value="1"/>
</dbReference>
<dbReference type="Proteomes" id="UP000839052">
    <property type="component" value="Chromosome"/>
</dbReference>
<keyword evidence="2" id="KW-0456">Lyase</keyword>
<accession>A0ABM8YYC7</accession>
<dbReference type="SUPFAM" id="SSF55154">
    <property type="entry name" value="CYTH-like phosphatases"/>
    <property type="match status" value="1"/>
</dbReference>
<dbReference type="EMBL" id="OU912926">
    <property type="protein sequence ID" value="CAG9932513.1"/>
    <property type="molecule type" value="Genomic_DNA"/>
</dbReference>
<keyword evidence="3" id="KW-1185">Reference proteome</keyword>
<name>A0ABM8YYC7_9PROT</name>
<protein>
    <submittedName>
        <fullName evidence="2">Adenylate cyclase</fullName>
        <ecNumber evidence="2">4.6.1.1</ecNumber>
    </submittedName>
</protein>
<organism evidence="2 3">
    <name type="scientific">Candidatus Nitrotoga arctica</name>
    <dbReference type="NCBI Taxonomy" id="453162"/>
    <lineage>
        <taxon>Bacteria</taxon>
        <taxon>Pseudomonadati</taxon>
        <taxon>Pseudomonadota</taxon>
        <taxon>Betaproteobacteria</taxon>
        <taxon>Nitrosomonadales</taxon>
        <taxon>Gallionellaceae</taxon>
        <taxon>Candidatus Nitrotoga</taxon>
    </lineage>
</organism>
<evidence type="ECO:0000259" key="1">
    <source>
        <dbReference type="PROSITE" id="PS51707"/>
    </source>
</evidence>
<dbReference type="InterPro" id="IPR033469">
    <property type="entry name" value="CYTH-like_dom_sf"/>
</dbReference>
<dbReference type="SMART" id="SM01118">
    <property type="entry name" value="CYTH"/>
    <property type="match status" value="1"/>
</dbReference>
<feature type="domain" description="CYTH" evidence="1">
    <location>
        <begin position="2"/>
        <end position="203"/>
    </location>
</feature>
<dbReference type="PROSITE" id="PS51707">
    <property type="entry name" value="CYTH"/>
    <property type="match status" value="1"/>
</dbReference>
<gene>
    <name evidence="2" type="ORF">NTG6680_1260</name>
</gene>
<reference evidence="2 3" key="1">
    <citation type="submission" date="2021-10" db="EMBL/GenBank/DDBJ databases">
        <authorList>
            <person name="Koch H."/>
        </authorList>
    </citation>
    <scope>NUCLEOTIDE SEQUENCE [LARGE SCALE GENOMIC DNA]</scope>
    <source>
        <strain evidence="2">6680</strain>
    </source>
</reference>
<dbReference type="CDD" id="cd07756">
    <property type="entry name" value="CYTH-like_Pase_CHAD"/>
    <property type="match status" value="1"/>
</dbReference>
<dbReference type="GO" id="GO:0004016">
    <property type="term" value="F:adenylate cyclase activity"/>
    <property type="evidence" value="ECO:0007669"/>
    <property type="project" value="UniProtKB-EC"/>
</dbReference>